<accession>A0ACC1I542</accession>
<reference evidence="1" key="1">
    <citation type="submission" date="2022-07" db="EMBL/GenBank/DDBJ databases">
        <title>Phylogenomic reconstructions and comparative analyses of Kickxellomycotina fungi.</title>
        <authorList>
            <person name="Reynolds N.K."/>
            <person name="Stajich J.E."/>
            <person name="Barry K."/>
            <person name="Grigoriev I.V."/>
            <person name="Crous P."/>
            <person name="Smith M.E."/>
        </authorList>
    </citation>
    <scope>NUCLEOTIDE SEQUENCE</scope>
    <source>
        <strain evidence="1">Benny 63K</strain>
    </source>
</reference>
<evidence type="ECO:0000313" key="1">
    <source>
        <dbReference type="EMBL" id="KAJ1888057.1"/>
    </source>
</evidence>
<keyword evidence="2" id="KW-1185">Reference proteome</keyword>
<name>A0ACC1I542_9FUNG</name>
<dbReference type="Proteomes" id="UP001150581">
    <property type="component" value="Unassembled WGS sequence"/>
</dbReference>
<protein>
    <submittedName>
        <fullName evidence="1">Uncharacterized protein</fullName>
    </submittedName>
</protein>
<proteinExistence type="predicted"/>
<evidence type="ECO:0000313" key="2">
    <source>
        <dbReference type="Proteomes" id="UP001150581"/>
    </source>
</evidence>
<sequence>MVQCDNCQLWLHIECMGVDEDNLPDEFYCPRCDAAGSSAENDNDNDDMSCPSTPKRRQIGGGGGESAKIMSPESDRLANLLAGVPNDGSETDEEPMYLHAKGGKSQRYNYNDPPSTDETVSILDAAEVARFHRQGSALKRCYSPVSLRLAQSETNKSPALSPSRRRRIRKSKSGPHKALYTDVVSSDFLGLPLPETIFTVKPSAIGTTLSVGQDMYMQQQSMDDMSQFLLDPQPQWSLAQLSNMLGGAGGDTGDMVGGDNSFYFDQALADLGFGLGPESSGNMGGDVNGPILGSGAGETPLSELVDLPVDNEFSALLDSIASGGPSADNGFGCLLTDELMLELNTTMAPVSTPVGQSAGASRIFGSRINGTARDIGHGSSSTITLMHDNSSALGSRNNSGSGSGSTAPSMSAAMSRAMPLSARPPSGMSGLGRGHTNCSASSKRGIQSGANQQQMAPYSGSVLSSDSLLNLGQPSTSMLIHPSASIAMNMPSTTAASTRLDHLVVGQLLGSAQLLDWQTDGEALEQELEGLINFDA</sequence>
<gene>
    <name evidence="1" type="ORF">LPJ66_008764</name>
</gene>
<dbReference type="EMBL" id="JANBPG010001841">
    <property type="protein sequence ID" value="KAJ1888057.1"/>
    <property type="molecule type" value="Genomic_DNA"/>
</dbReference>
<organism evidence="1 2">
    <name type="scientific">Kickxella alabastrina</name>
    <dbReference type="NCBI Taxonomy" id="61397"/>
    <lineage>
        <taxon>Eukaryota</taxon>
        <taxon>Fungi</taxon>
        <taxon>Fungi incertae sedis</taxon>
        <taxon>Zoopagomycota</taxon>
        <taxon>Kickxellomycotina</taxon>
        <taxon>Kickxellomycetes</taxon>
        <taxon>Kickxellales</taxon>
        <taxon>Kickxellaceae</taxon>
        <taxon>Kickxella</taxon>
    </lineage>
</organism>
<comment type="caution">
    <text evidence="1">The sequence shown here is derived from an EMBL/GenBank/DDBJ whole genome shotgun (WGS) entry which is preliminary data.</text>
</comment>